<evidence type="ECO:0000313" key="3">
    <source>
        <dbReference type="Proteomes" id="UP001139354"/>
    </source>
</evidence>
<evidence type="ECO:0000256" key="1">
    <source>
        <dbReference type="SAM" id="Phobius"/>
    </source>
</evidence>
<evidence type="ECO:0000313" key="2">
    <source>
        <dbReference type="EMBL" id="MCC2032588.1"/>
    </source>
</evidence>
<dbReference type="Proteomes" id="UP001139354">
    <property type="component" value="Unassembled WGS sequence"/>
</dbReference>
<name>A0A9X1LVT8_9MICO</name>
<dbReference type="EMBL" id="JAGTTN010000003">
    <property type="protein sequence ID" value="MCC2032588.1"/>
    <property type="molecule type" value="Genomic_DNA"/>
</dbReference>
<keyword evidence="1" id="KW-0472">Membrane</keyword>
<organism evidence="2 3">
    <name type="scientific">Microbacterium allomyrinae</name>
    <dbReference type="NCBI Taxonomy" id="2830666"/>
    <lineage>
        <taxon>Bacteria</taxon>
        <taxon>Bacillati</taxon>
        <taxon>Actinomycetota</taxon>
        <taxon>Actinomycetes</taxon>
        <taxon>Micrococcales</taxon>
        <taxon>Microbacteriaceae</taxon>
        <taxon>Microbacterium</taxon>
    </lineage>
</organism>
<proteinExistence type="predicted"/>
<dbReference type="RefSeq" id="WP_229384557.1">
    <property type="nucleotide sequence ID" value="NZ_JAGTTN010000003.1"/>
</dbReference>
<sequence length="370" mass="39460">MLLVSPAGRASRGIRRAFVATLVAALALAVTVMTVPEVARADDTIGISGVPAGTDGNADGRSRFSYSADPGQQITDQYLARNTGSTVQSFTVLATDAFNDEAGAFGLLETSVEPTDVGAWIQFENGTNRVQFDLAPGESRLVAFTMTIPADATPGDHVGGILASVVTPGEQVNLDRRLGTRMYLRISGDIQAGLSIAGLSASYVGDWWNPLTGAVRMHYTVENTGNVALASNITVGARTWFGIPVGGEQGDGIPELLPGSTRTFETDLPGIASLGYLNPWVTLNPFVEGDDETKRMAVPATARDTILLAPPWIVLIALALIALFVVFRRWRRKADAKRAAEWVAYTEEEARRKAEAERELVGAVPTGTER</sequence>
<evidence type="ECO:0008006" key="4">
    <source>
        <dbReference type="Google" id="ProtNLM"/>
    </source>
</evidence>
<keyword evidence="1" id="KW-1133">Transmembrane helix</keyword>
<comment type="caution">
    <text evidence="2">The sequence shown here is derived from an EMBL/GenBank/DDBJ whole genome shotgun (WGS) entry which is preliminary data.</text>
</comment>
<dbReference type="AlphaFoldDB" id="A0A9X1LVT8"/>
<protein>
    <recommendedName>
        <fullName evidence="4">DUF916 domain-containing protein</fullName>
    </recommendedName>
</protein>
<gene>
    <name evidence="2" type="ORF">KEC57_10400</name>
</gene>
<keyword evidence="1" id="KW-0812">Transmembrane</keyword>
<keyword evidence="3" id="KW-1185">Reference proteome</keyword>
<reference evidence="2" key="1">
    <citation type="submission" date="2021-04" db="EMBL/GenBank/DDBJ databases">
        <title>Microbacterium tenobrionis sp. nov. and Microbacterium allomyrinae sp. nov., isolated from larvae of Tenobrio molitor and Allomyrina dichotoma, respectively.</title>
        <authorList>
            <person name="Lee S.D."/>
        </authorList>
    </citation>
    <scope>NUCLEOTIDE SEQUENCE</scope>
    <source>
        <strain evidence="2">BWT-G7</strain>
    </source>
</reference>
<accession>A0A9X1LVT8</accession>
<feature type="transmembrane region" description="Helical" evidence="1">
    <location>
        <begin position="306"/>
        <end position="327"/>
    </location>
</feature>